<dbReference type="AlphaFoldDB" id="A0A436ZZV1"/>
<dbReference type="RefSeq" id="XP_067490074.1">
    <property type="nucleotide sequence ID" value="XM_067635668.1"/>
</dbReference>
<gene>
    <name evidence="2" type="ORF">DFL_006277</name>
</gene>
<dbReference type="GeneID" id="93588588"/>
<accession>A0A436ZZV1</accession>
<comment type="caution">
    <text evidence="2">The sequence shown here is derived from an EMBL/GenBank/DDBJ whole genome shotgun (WGS) entry which is preliminary data.</text>
</comment>
<dbReference type="Proteomes" id="UP000283090">
    <property type="component" value="Unassembled WGS sequence"/>
</dbReference>
<evidence type="ECO:0000313" key="2">
    <source>
        <dbReference type="EMBL" id="RVD84530.1"/>
    </source>
</evidence>
<keyword evidence="3" id="KW-1185">Reference proteome</keyword>
<protein>
    <submittedName>
        <fullName evidence="2">Uncharacterized protein</fullName>
    </submittedName>
</protein>
<name>A0A436ZZV1_ARTFL</name>
<proteinExistence type="predicted"/>
<evidence type="ECO:0000313" key="3">
    <source>
        <dbReference type="Proteomes" id="UP000283090"/>
    </source>
</evidence>
<evidence type="ECO:0000256" key="1">
    <source>
        <dbReference type="SAM" id="MobiDB-lite"/>
    </source>
</evidence>
<feature type="compositionally biased region" description="Low complexity" evidence="1">
    <location>
        <begin position="79"/>
        <end position="96"/>
    </location>
</feature>
<organism evidence="2 3">
    <name type="scientific">Arthrobotrys flagrans</name>
    <name type="common">Nematode-trapping fungus</name>
    <name type="synonym">Trichothecium flagrans</name>
    <dbReference type="NCBI Taxonomy" id="97331"/>
    <lineage>
        <taxon>Eukaryota</taxon>
        <taxon>Fungi</taxon>
        <taxon>Dikarya</taxon>
        <taxon>Ascomycota</taxon>
        <taxon>Pezizomycotina</taxon>
        <taxon>Orbiliomycetes</taxon>
        <taxon>Orbiliales</taxon>
        <taxon>Orbiliaceae</taxon>
        <taxon>Arthrobotrys</taxon>
    </lineage>
</organism>
<reference evidence="2 3" key="1">
    <citation type="submission" date="2019-01" db="EMBL/GenBank/DDBJ databases">
        <title>Intercellular communication is required for trap formation in the nematode-trapping fungus Duddingtonia flagrans.</title>
        <authorList>
            <person name="Youssar L."/>
            <person name="Wernet V."/>
            <person name="Hensel N."/>
            <person name="Hildebrandt H.-G."/>
            <person name="Fischer R."/>
        </authorList>
    </citation>
    <scope>NUCLEOTIDE SEQUENCE [LARGE SCALE GENOMIC DNA]</scope>
    <source>
        <strain evidence="2 3">CBS H-5679</strain>
    </source>
</reference>
<sequence>MCIFTYISTYFKAKSKSKAKASTEDIWSVYDRPIKNDVDASCLSQISQKPDHFCEQAGQWWLAVLLSSFLPSLLVPVQNSRSSSNLSHPLSNLQPSQPSPPVARSSSSTTGLKNEGLLIERSFFPAHRVAS</sequence>
<dbReference type="EMBL" id="SAEB01000007">
    <property type="protein sequence ID" value="RVD84530.1"/>
    <property type="molecule type" value="Genomic_DNA"/>
</dbReference>
<feature type="region of interest" description="Disordered" evidence="1">
    <location>
        <begin position="79"/>
        <end position="111"/>
    </location>
</feature>
<dbReference type="VEuPathDB" id="FungiDB:DFL_006277"/>